<feature type="transmembrane region" description="Helical" evidence="11">
    <location>
        <begin position="173"/>
        <end position="194"/>
    </location>
</feature>
<keyword evidence="3 11" id="KW-0813">Transport</keyword>
<comment type="similarity">
    <text evidence="2 11">Belongs to the ABC-2 integral membrane protein family.</text>
</comment>
<dbReference type="KEGG" id="naci:NUH88_21660"/>
<dbReference type="AlphaFoldDB" id="A0A9J7ARZ2"/>
<keyword evidence="4 11" id="KW-1003">Cell membrane</keyword>
<comment type="subcellular location">
    <subcellularLocation>
        <location evidence="11">Cell inner membrane</location>
        <topology evidence="11">Multi-pass membrane protein</topology>
    </subcellularLocation>
    <subcellularLocation>
        <location evidence="1">Cell membrane</location>
        <topology evidence="1">Multi-pass membrane protein</topology>
    </subcellularLocation>
</comment>
<evidence type="ECO:0000256" key="8">
    <source>
        <dbReference type="ARBA" id="ARBA00022989"/>
    </source>
</evidence>
<keyword evidence="9" id="KW-0625">Polysaccharide transport</keyword>
<dbReference type="PRINTS" id="PR00164">
    <property type="entry name" value="ABC2TRNSPORT"/>
</dbReference>
<name>A0A9J7ARZ2_9PROT</name>
<evidence type="ECO:0000256" key="10">
    <source>
        <dbReference type="ARBA" id="ARBA00023136"/>
    </source>
</evidence>
<organism evidence="13 14">
    <name type="scientific">Nisaea acidiphila</name>
    <dbReference type="NCBI Taxonomy" id="1862145"/>
    <lineage>
        <taxon>Bacteria</taxon>
        <taxon>Pseudomonadati</taxon>
        <taxon>Pseudomonadota</taxon>
        <taxon>Alphaproteobacteria</taxon>
        <taxon>Rhodospirillales</taxon>
        <taxon>Thalassobaculaceae</taxon>
        <taxon>Nisaea</taxon>
    </lineage>
</organism>
<evidence type="ECO:0000313" key="14">
    <source>
        <dbReference type="Proteomes" id="UP001060336"/>
    </source>
</evidence>
<evidence type="ECO:0000256" key="5">
    <source>
        <dbReference type="ARBA" id="ARBA00022597"/>
    </source>
</evidence>
<gene>
    <name evidence="13" type="ORF">NUH88_21660</name>
</gene>
<keyword evidence="14" id="KW-1185">Reference proteome</keyword>
<keyword evidence="7" id="KW-0972">Capsule biogenesis/degradation</keyword>
<evidence type="ECO:0000313" key="13">
    <source>
        <dbReference type="EMBL" id="UUX49982.1"/>
    </source>
</evidence>
<dbReference type="Proteomes" id="UP001060336">
    <property type="component" value="Chromosome"/>
</dbReference>
<proteinExistence type="inferred from homology"/>
<keyword evidence="6 11" id="KW-0812">Transmembrane</keyword>
<dbReference type="InterPro" id="IPR047817">
    <property type="entry name" value="ABC2_TM_bact-type"/>
</dbReference>
<reference evidence="13" key="1">
    <citation type="submission" date="2022-08" db="EMBL/GenBank/DDBJ databases">
        <title>Nisaea acidiphila sp. nov., isolated from a marine algal debris and emended description of the genus Nisaea Urios et al. 2008.</title>
        <authorList>
            <person name="Kwon K."/>
        </authorList>
    </citation>
    <scope>NUCLEOTIDE SEQUENCE</scope>
    <source>
        <strain evidence="13">MEBiC11861</strain>
    </source>
</reference>
<evidence type="ECO:0000256" key="4">
    <source>
        <dbReference type="ARBA" id="ARBA00022475"/>
    </source>
</evidence>
<dbReference type="GO" id="GO:0043190">
    <property type="term" value="C:ATP-binding cassette (ABC) transporter complex"/>
    <property type="evidence" value="ECO:0007669"/>
    <property type="project" value="InterPro"/>
</dbReference>
<keyword evidence="5" id="KW-0762">Sugar transport</keyword>
<dbReference type="Pfam" id="PF01061">
    <property type="entry name" value="ABC2_membrane"/>
    <property type="match status" value="1"/>
</dbReference>
<feature type="transmembrane region" description="Helical" evidence="11">
    <location>
        <begin position="201"/>
        <end position="219"/>
    </location>
</feature>
<keyword evidence="8 11" id="KW-1133">Transmembrane helix</keyword>
<dbReference type="PANTHER" id="PTHR30413:SF10">
    <property type="entry name" value="CAPSULE POLYSACCHARIDE EXPORT INNER-MEMBRANE PROTEIN CTRC"/>
    <property type="match status" value="1"/>
</dbReference>
<dbReference type="InterPro" id="IPR000412">
    <property type="entry name" value="ABC_2_transport"/>
</dbReference>
<evidence type="ECO:0000256" key="7">
    <source>
        <dbReference type="ARBA" id="ARBA00022903"/>
    </source>
</evidence>
<keyword evidence="10 11" id="KW-0472">Membrane</keyword>
<protein>
    <recommendedName>
        <fullName evidence="11">Transport permease protein</fullName>
    </recommendedName>
</protein>
<evidence type="ECO:0000256" key="9">
    <source>
        <dbReference type="ARBA" id="ARBA00023047"/>
    </source>
</evidence>
<dbReference type="InterPro" id="IPR013525">
    <property type="entry name" value="ABC2_TM"/>
</dbReference>
<evidence type="ECO:0000256" key="2">
    <source>
        <dbReference type="ARBA" id="ARBA00007783"/>
    </source>
</evidence>
<feature type="transmembrane region" description="Helical" evidence="11">
    <location>
        <begin position="50"/>
        <end position="71"/>
    </location>
</feature>
<evidence type="ECO:0000256" key="11">
    <source>
        <dbReference type="RuleBase" id="RU361157"/>
    </source>
</evidence>
<dbReference type="EMBL" id="CP102480">
    <property type="protein sequence ID" value="UUX49982.1"/>
    <property type="molecule type" value="Genomic_DNA"/>
</dbReference>
<dbReference type="RefSeq" id="WP_257768927.1">
    <property type="nucleotide sequence ID" value="NZ_CP102480.1"/>
</dbReference>
<evidence type="ECO:0000256" key="1">
    <source>
        <dbReference type="ARBA" id="ARBA00004651"/>
    </source>
</evidence>
<evidence type="ECO:0000256" key="3">
    <source>
        <dbReference type="ARBA" id="ARBA00022448"/>
    </source>
</evidence>
<dbReference type="GO" id="GO:0015774">
    <property type="term" value="P:polysaccharide transport"/>
    <property type="evidence" value="ECO:0007669"/>
    <property type="project" value="UniProtKB-KW"/>
</dbReference>
<accession>A0A9J7ARZ2</accession>
<sequence length="286" mass="31754">MKPATSSQAQTAVPISFSRALVALVANIRDNHFVLSKIVRNEVISRYRNTLLGVLWSLVTPLIMLLVYSFVFGLVFKVRFGVNPAQADVPYGVVLFSGLMLHILLAETLMRAQGIVLENPNYVKRVVFPLEILPVAVLLSNLVHAFVALGVLVAVMLAYGLSLHWTAILLPVAWLPLLVMLQGLALLVASLGVFIRDIGQILGLLTTILMFSSSILFPPEMLPETLRPWLLLNPLTIPVDASRDVLLWGTFPNWERLGIYGLVAFATLWIGAWWFLRTKRGFAEVM</sequence>
<dbReference type="PANTHER" id="PTHR30413">
    <property type="entry name" value="INNER MEMBRANE TRANSPORT PERMEASE"/>
    <property type="match status" value="1"/>
</dbReference>
<evidence type="ECO:0000259" key="12">
    <source>
        <dbReference type="PROSITE" id="PS51012"/>
    </source>
</evidence>
<feature type="transmembrane region" description="Helical" evidence="11">
    <location>
        <begin position="257"/>
        <end position="276"/>
    </location>
</feature>
<dbReference type="GO" id="GO:0015920">
    <property type="term" value="P:lipopolysaccharide transport"/>
    <property type="evidence" value="ECO:0007669"/>
    <property type="project" value="TreeGrafter"/>
</dbReference>
<feature type="transmembrane region" description="Helical" evidence="11">
    <location>
        <begin position="91"/>
        <end position="112"/>
    </location>
</feature>
<dbReference type="PROSITE" id="PS51012">
    <property type="entry name" value="ABC_TM2"/>
    <property type="match status" value="1"/>
</dbReference>
<feature type="domain" description="ABC transmembrane type-2" evidence="12">
    <location>
        <begin position="52"/>
        <end position="278"/>
    </location>
</feature>
<dbReference type="GO" id="GO:0140359">
    <property type="term" value="F:ABC-type transporter activity"/>
    <property type="evidence" value="ECO:0007669"/>
    <property type="project" value="InterPro"/>
</dbReference>
<evidence type="ECO:0000256" key="6">
    <source>
        <dbReference type="ARBA" id="ARBA00022692"/>
    </source>
</evidence>
<feature type="transmembrane region" description="Helical" evidence="11">
    <location>
        <begin position="132"/>
        <end position="161"/>
    </location>
</feature>